<reference evidence="2" key="1">
    <citation type="submission" date="2016-06" db="EMBL/GenBank/DDBJ databases">
        <title>Parallel loss of symbiosis genes in relatives of nitrogen-fixing non-legume Parasponia.</title>
        <authorList>
            <person name="Van Velzen R."/>
            <person name="Holmer R."/>
            <person name="Bu F."/>
            <person name="Rutten L."/>
            <person name="Van Zeijl A."/>
            <person name="Liu W."/>
            <person name="Santuari L."/>
            <person name="Cao Q."/>
            <person name="Sharma T."/>
            <person name="Shen D."/>
            <person name="Roswanjaya Y."/>
            <person name="Wardhani T."/>
            <person name="Kalhor M.S."/>
            <person name="Jansen J."/>
            <person name="Van den Hoogen J."/>
            <person name="Gungor B."/>
            <person name="Hartog M."/>
            <person name="Hontelez J."/>
            <person name="Verver J."/>
            <person name="Yang W.-C."/>
            <person name="Schijlen E."/>
            <person name="Repin R."/>
            <person name="Schilthuizen M."/>
            <person name="Schranz E."/>
            <person name="Heidstra R."/>
            <person name="Miyata K."/>
            <person name="Fedorova E."/>
            <person name="Kohlen W."/>
            <person name="Bisseling T."/>
            <person name="Smit S."/>
            <person name="Geurts R."/>
        </authorList>
    </citation>
    <scope>NUCLEOTIDE SEQUENCE [LARGE SCALE GENOMIC DNA]</scope>
    <source>
        <strain evidence="2">cv. RG33-2</strain>
    </source>
</reference>
<name>A0A2P5DYA9_TREOI</name>
<comment type="caution">
    <text evidence="1">The sequence shown here is derived from an EMBL/GenBank/DDBJ whole genome shotgun (WGS) entry which is preliminary data.</text>
</comment>
<sequence length="107" mass="12548">MDEKYYMRKRRLYLFYIPSMALLLDNDVAEVAIGQLEKWLEMARTEKPKQEDVAINSVTFVEKDGILAIYVPLLEKELPFYNNLVGLALPEDHQFPSFSRYGFLLLI</sequence>
<organism evidence="1 2">
    <name type="scientific">Trema orientale</name>
    <name type="common">Charcoal tree</name>
    <name type="synonym">Celtis orientalis</name>
    <dbReference type="NCBI Taxonomy" id="63057"/>
    <lineage>
        <taxon>Eukaryota</taxon>
        <taxon>Viridiplantae</taxon>
        <taxon>Streptophyta</taxon>
        <taxon>Embryophyta</taxon>
        <taxon>Tracheophyta</taxon>
        <taxon>Spermatophyta</taxon>
        <taxon>Magnoliopsida</taxon>
        <taxon>eudicotyledons</taxon>
        <taxon>Gunneridae</taxon>
        <taxon>Pentapetalae</taxon>
        <taxon>rosids</taxon>
        <taxon>fabids</taxon>
        <taxon>Rosales</taxon>
        <taxon>Cannabaceae</taxon>
        <taxon>Trema</taxon>
    </lineage>
</organism>
<protein>
    <submittedName>
        <fullName evidence="1">Uncharacterized protein</fullName>
    </submittedName>
</protein>
<evidence type="ECO:0000313" key="2">
    <source>
        <dbReference type="Proteomes" id="UP000237000"/>
    </source>
</evidence>
<proteinExistence type="predicted"/>
<keyword evidence="2" id="KW-1185">Reference proteome</keyword>
<dbReference type="InParanoid" id="A0A2P5DYA9"/>
<dbReference type="AlphaFoldDB" id="A0A2P5DYA9"/>
<dbReference type="OrthoDB" id="1928087at2759"/>
<dbReference type="Proteomes" id="UP000237000">
    <property type="component" value="Unassembled WGS sequence"/>
</dbReference>
<gene>
    <name evidence="1" type="ORF">TorRG33x02_238860</name>
</gene>
<dbReference type="EMBL" id="JXTC01000242">
    <property type="protein sequence ID" value="PON78292.1"/>
    <property type="molecule type" value="Genomic_DNA"/>
</dbReference>
<evidence type="ECO:0000313" key="1">
    <source>
        <dbReference type="EMBL" id="PON78292.1"/>
    </source>
</evidence>
<accession>A0A2P5DYA9</accession>